<sequence length="136" mass="15036">MWTTRPGSIRQAHERRTFRPAVLRRREPPAEERGDMLVRVARTDRDHRIDLLGELDREGAVELRRCVRHLETAIGDRAVLGCAGLSFVDARGLTGLVDARAYLGGNGVSLGLAEPTPLLCRMLAATRLTGILPIVF</sequence>
<dbReference type="AlphaFoldDB" id="A0A545AQC4"/>
<name>A0A545AQC4_9ACTN</name>
<dbReference type="EMBL" id="VIRS01000013">
    <property type="protein sequence ID" value="TQS43483.1"/>
    <property type="molecule type" value="Genomic_DNA"/>
</dbReference>
<evidence type="ECO:0000259" key="1">
    <source>
        <dbReference type="PROSITE" id="PS50801"/>
    </source>
</evidence>
<dbReference type="InParanoid" id="A0A545AQC4"/>
<dbReference type="OrthoDB" id="3481860at2"/>
<proteinExistence type="predicted"/>
<gene>
    <name evidence="2" type="ORF">FL583_19865</name>
</gene>
<protein>
    <submittedName>
        <fullName evidence="2">STAS domain-containing protein</fullName>
    </submittedName>
</protein>
<keyword evidence="3" id="KW-1185">Reference proteome</keyword>
<dbReference type="SUPFAM" id="SSF52091">
    <property type="entry name" value="SpoIIaa-like"/>
    <property type="match status" value="1"/>
</dbReference>
<comment type="caution">
    <text evidence="2">The sequence shown here is derived from an EMBL/GenBank/DDBJ whole genome shotgun (WGS) entry which is preliminary data.</text>
</comment>
<reference evidence="2 3" key="1">
    <citation type="submission" date="2019-07" db="EMBL/GenBank/DDBJ databases">
        <title>Cryptosporangium phraense sp. nov., isolated from plant litter.</title>
        <authorList>
            <person name="Suriyachadkun C."/>
        </authorList>
    </citation>
    <scope>NUCLEOTIDE SEQUENCE [LARGE SCALE GENOMIC DNA]</scope>
    <source>
        <strain evidence="2 3">A-T 5661</strain>
    </source>
</reference>
<dbReference type="Proteomes" id="UP000317982">
    <property type="component" value="Unassembled WGS sequence"/>
</dbReference>
<accession>A0A545AQC4</accession>
<dbReference type="PROSITE" id="PS50801">
    <property type="entry name" value="STAS"/>
    <property type="match status" value="1"/>
</dbReference>
<evidence type="ECO:0000313" key="3">
    <source>
        <dbReference type="Proteomes" id="UP000317982"/>
    </source>
</evidence>
<dbReference type="InterPro" id="IPR036513">
    <property type="entry name" value="STAS_dom_sf"/>
</dbReference>
<dbReference type="CDD" id="cd07043">
    <property type="entry name" value="STAS_anti-anti-sigma_factors"/>
    <property type="match status" value="1"/>
</dbReference>
<evidence type="ECO:0000313" key="2">
    <source>
        <dbReference type="EMBL" id="TQS43483.1"/>
    </source>
</evidence>
<dbReference type="Gene3D" id="3.30.750.24">
    <property type="entry name" value="STAS domain"/>
    <property type="match status" value="1"/>
</dbReference>
<dbReference type="Pfam" id="PF13466">
    <property type="entry name" value="STAS_2"/>
    <property type="match status" value="1"/>
</dbReference>
<dbReference type="InterPro" id="IPR058548">
    <property type="entry name" value="MlaB-like_STAS"/>
</dbReference>
<organism evidence="2 3">
    <name type="scientific">Cryptosporangium phraense</name>
    <dbReference type="NCBI Taxonomy" id="2593070"/>
    <lineage>
        <taxon>Bacteria</taxon>
        <taxon>Bacillati</taxon>
        <taxon>Actinomycetota</taxon>
        <taxon>Actinomycetes</taxon>
        <taxon>Cryptosporangiales</taxon>
        <taxon>Cryptosporangiaceae</taxon>
        <taxon>Cryptosporangium</taxon>
    </lineage>
</organism>
<feature type="domain" description="STAS" evidence="1">
    <location>
        <begin position="49"/>
        <end position="136"/>
    </location>
</feature>
<dbReference type="InterPro" id="IPR002645">
    <property type="entry name" value="STAS_dom"/>
</dbReference>